<sequence length="117" mass="13040">MTDDEYINEFSLQATDEIYYLANQSQQKLFDLYRIWTVKEAYVKAIGTGIAAIDLCQVCVELPLLESSARVRANGEFVPLNFITGTLGDNNKYAFTVATSCDVKCTVQVVDIGELRA</sequence>
<comment type="caution">
    <text evidence="3">The sequence shown here is derived from an EMBL/GenBank/DDBJ whole genome shotgun (WGS) entry which is preliminary data.</text>
</comment>
<keyword evidence="4" id="KW-1185">Reference proteome</keyword>
<dbReference type="GO" id="GO:0008897">
    <property type="term" value="F:holo-[acyl-carrier-protein] synthase activity"/>
    <property type="evidence" value="ECO:0007669"/>
    <property type="project" value="InterPro"/>
</dbReference>
<dbReference type="InterPro" id="IPR037143">
    <property type="entry name" value="4-PPantetheinyl_Trfase_dom_sf"/>
</dbReference>
<protein>
    <recommendedName>
        <fullName evidence="2">4'-phosphopantetheinyl transferase domain-containing protein</fullName>
    </recommendedName>
</protein>
<name>A0A9W8IKQ0_9FUNG</name>
<dbReference type="AlphaFoldDB" id="A0A9W8IKQ0"/>
<dbReference type="SUPFAM" id="SSF56214">
    <property type="entry name" value="4'-phosphopantetheinyl transferase"/>
    <property type="match status" value="1"/>
</dbReference>
<evidence type="ECO:0000313" key="3">
    <source>
        <dbReference type="EMBL" id="KAJ2859040.1"/>
    </source>
</evidence>
<gene>
    <name evidence="3" type="ORF">GGH94_006319</name>
</gene>
<evidence type="ECO:0000256" key="1">
    <source>
        <dbReference type="ARBA" id="ARBA00022679"/>
    </source>
</evidence>
<keyword evidence="1" id="KW-0808">Transferase</keyword>
<accession>A0A9W8IKQ0</accession>
<dbReference type="EMBL" id="JANBUY010000440">
    <property type="protein sequence ID" value="KAJ2859040.1"/>
    <property type="molecule type" value="Genomic_DNA"/>
</dbReference>
<evidence type="ECO:0000313" key="4">
    <source>
        <dbReference type="Proteomes" id="UP001140074"/>
    </source>
</evidence>
<feature type="domain" description="4'-phosphopantetheinyl transferase" evidence="2">
    <location>
        <begin position="15"/>
        <end position="82"/>
    </location>
</feature>
<dbReference type="InterPro" id="IPR008278">
    <property type="entry name" value="4-PPantetheinyl_Trfase_dom"/>
</dbReference>
<evidence type="ECO:0000259" key="2">
    <source>
        <dbReference type="Pfam" id="PF01648"/>
    </source>
</evidence>
<reference evidence="3" key="1">
    <citation type="submission" date="2022-07" db="EMBL/GenBank/DDBJ databases">
        <title>Phylogenomic reconstructions and comparative analyses of Kickxellomycotina fungi.</title>
        <authorList>
            <person name="Reynolds N.K."/>
            <person name="Stajich J.E."/>
            <person name="Barry K."/>
            <person name="Grigoriev I.V."/>
            <person name="Crous P."/>
            <person name="Smith M.E."/>
        </authorList>
    </citation>
    <scope>NUCLEOTIDE SEQUENCE</scope>
    <source>
        <strain evidence="3">RSA 476</strain>
    </source>
</reference>
<dbReference type="Pfam" id="PF01648">
    <property type="entry name" value="ACPS"/>
    <property type="match status" value="1"/>
</dbReference>
<proteinExistence type="predicted"/>
<dbReference type="GO" id="GO:0000287">
    <property type="term" value="F:magnesium ion binding"/>
    <property type="evidence" value="ECO:0007669"/>
    <property type="project" value="InterPro"/>
</dbReference>
<dbReference type="Proteomes" id="UP001140074">
    <property type="component" value="Unassembled WGS sequence"/>
</dbReference>
<dbReference type="Gene3D" id="3.90.470.20">
    <property type="entry name" value="4'-phosphopantetheinyl transferase domain"/>
    <property type="match status" value="1"/>
</dbReference>
<organism evidence="3 4">
    <name type="scientific">Coemansia aciculifera</name>
    <dbReference type="NCBI Taxonomy" id="417176"/>
    <lineage>
        <taxon>Eukaryota</taxon>
        <taxon>Fungi</taxon>
        <taxon>Fungi incertae sedis</taxon>
        <taxon>Zoopagomycota</taxon>
        <taxon>Kickxellomycotina</taxon>
        <taxon>Kickxellomycetes</taxon>
        <taxon>Kickxellales</taxon>
        <taxon>Kickxellaceae</taxon>
        <taxon>Coemansia</taxon>
    </lineage>
</organism>